<comment type="similarity">
    <text evidence="5">Belongs to the apyrase family.</text>
</comment>
<evidence type="ECO:0000313" key="9">
    <source>
        <dbReference type="EMBL" id="GBG26302.1"/>
    </source>
</evidence>
<gene>
    <name evidence="9" type="ORF">FCC1311_025232</name>
</gene>
<dbReference type="Pfam" id="PF06079">
    <property type="entry name" value="Apyrase"/>
    <property type="match status" value="1"/>
</dbReference>
<reference evidence="9 10" key="1">
    <citation type="submission" date="2017-12" db="EMBL/GenBank/DDBJ databases">
        <title>Sequencing, de novo assembly and annotation of complete genome of a new Thraustochytrid species, strain FCC1311.</title>
        <authorList>
            <person name="Sedici K."/>
            <person name="Godart F."/>
            <person name="Aiese Cigliano R."/>
            <person name="Sanseverino W."/>
            <person name="Barakat M."/>
            <person name="Ortet P."/>
            <person name="Marechal E."/>
            <person name="Cagnac O."/>
            <person name="Amato A."/>
        </authorList>
    </citation>
    <scope>NUCLEOTIDE SEQUENCE [LARGE SCALE GENOMIC DNA]</scope>
</reference>
<feature type="region of interest" description="Disordered" evidence="7">
    <location>
        <begin position="1"/>
        <end position="28"/>
    </location>
</feature>
<evidence type="ECO:0000256" key="6">
    <source>
        <dbReference type="PIRSR" id="PIRSR609283-1"/>
    </source>
</evidence>
<dbReference type="EMBL" id="BEYU01000019">
    <property type="protein sequence ID" value="GBG26302.1"/>
    <property type="molecule type" value="Genomic_DNA"/>
</dbReference>
<dbReference type="Gene3D" id="2.120.10.100">
    <property type="entry name" value="Apyrase"/>
    <property type="match status" value="1"/>
</dbReference>
<dbReference type="GO" id="GO:0045134">
    <property type="term" value="F:UDP phosphatase activity"/>
    <property type="evidence" value="ECO:0007669"/>
    <property type="project" value="TreeGrafter"/>
</dbReference>
<keyword evidence="3" id="KW-0378">Hydrolase</keyword>
<evidence type="ECO:0000256" key="4">
    <source>
        <dbReference type="ARBA" id="ARBA00022837"/>
    </source>
</evidence>
<name>A0A2R5G5H9_9STRA</name>
<feature type="binding site" evidence="6">
    <location>
        <position position="170"/>
    </location>
    <ligand>
        <name>Ca(2+)</name>
        <dbReference type="ChEBI" id="CHEBI:29108"/>
    </ligand>
</feature>
<dbReference type="Proteomes" id="UP000241890">
    <property type="component" value="Unassembled WGS sequence"/>
</dbReference>
<feature type="binding site" evidence="6">
    <location>
        <position position="171"/>
    </location>
    <ligand>
        <name>Ca(2+)</name>
        <dbReference type="ChEBI" id="CHEBI:29108"/>
    </ligand>
</feature>
<feature type="binding site" evidence="6">
    <location>
        <position position="349"/>
    </location>
    <ligand>
        <name>Ca(2+)</name>
        <dbReference type="ChEBI" id="CHEBI:29108"/>
    </ligand>
</feature>
<dbReference type="GO" id="GO:0005509">
    <property type="term" value="F:calcium ion binding"/>
    <property type="evidence" value="ECO:0007669"/>
    <property type="project" value="InterPro"/>
</dbReference>
<feature type="binding site" evidence="6">
    <location>
        <position position="219"/>
    </location>
    <ligand>
        <name>Ca(2+)</name>
        <dbReference type="ChEBI" id="CHEBI:29108"/>
    </ligand>
</feature>
<dbReference type="PANTHER" id="PTHR13023:SF3">
    <property type="entry name" value="SOLUBLE CALCIUM-ACTIVATED NUCLEOTIDASE 1"/>
    <property type="match status" value="1"/>
</dbReference>
<dbReference type="InterPro" id="IPR036258">
    <property type="entry name" value="Apyrase_sf"/>
</dbReference>
<dbReference type="InParanoid" id="A0A2R5G5H9"/>
<dbReference type="OrthoDB" id="25028at2759"/>
<protein>
    <submittedName>
        <fullName evidence="9">Soluble calcium-activated nucleotidase 1</fullName>
    </submittedName>
</protein>
<dbReference type="InterPro" id="IPR009283">
    <property type="entry name" value="Apyrase"/>
</dbReference>
<feature type="transmembrane region" description="Helical" evidence="8">
    <location>
        <begin position="46"/>
        <end position="63"/>
    </location>
</feature>
<keyword evidence="8" id="KW-0812">Transmembrane</keyword>
<dbReference type="PANTHER" id="PTHR13023">
    <property type="entry name" value="APYRASE"/>
    <property type="match status" value="1"/>
</dbReference>
<sequence length="412" mass="45961">MRVQGFVKSASRRRSAGRGARPDGLAGEASRSTAGKLMRLVDWSRVVVGGGLALLLLLVVTGWRSAGVGAGGADAVYGQGGLRSGVSSSGKGCDTVWCRSSPTSINFGIVADLDRQSKLALGEKHAGWRSFFKKARLFKDSTSNKWEISWDADIELQTHLGEDGRGLELSELVNWQDRLWTFDDRSGVVFELTEEDSICIPRYILMEGDGNNAKGQKTEWATVKDGKLIVGSFGKPYTQNGVITTRNNLWISIIHPSGAIEHEDWTVNYERMQQDTDSVYPGYMVHEAIHFDQLNRLWYVLPRRVSHDAYDEKRDEVMGSNLMLVYDEHFGKLVKKLSIGSLVPTHGWSSFKFVPFTNNRVILGLRSMEIEDKDNGDGEQNTYVTIFDVDGNVFLEEQLIPGAHKYEGIEFL</sequence>
<keyword evidence="10" id="KW-1185">Reference proteome</keyword>
<evidence type="ECO:0000313" key="10">
    <source>
        <dbReference type="Proteomes" id="UP000241890"/>
    </source>
</evidence>
<accession>A0A2R5G5H9</accession>
<evidence type="ECO:0000256" key="2">
    <source>
        <dbReference type="ARBA" id="ARBA00022723"/>
    </source>
</evidence>
<organism evidence="9 10">
    <name type="scientific">Hondaea fermentalgiana</name>
    <dbReference type="NCBI Taxonomy" id="2315210"/>
    <lineage>
        <taxon>Eukaryota</taxon>
        <taxon>Sar</taxon>
        <taxon>Stramenopiles</taxon>
        <taxon>Bigyra</taxon>
        <taxon>Labyrinthulomycetes</taxon>
        <taxon>Thraustochytrida</taxon>
        <taxon>Thraustochytriidae</taxon>
        <taxon>Hondaea</taxon>
    </lineage>
</organism>
<dbReference type="AlphaFoldDB" id="A0A2R5G5H9"/>
<comment type="cofactor">
    <cofactor evidence="1 6">
        <name>Ca(2+)</name>
        <dbReference type="ChEBI" id="CHEBI:29108"/>
    </cofactor>
</comment>
<feature type="binding site" evidence="6">
    <location>
        <position position="287"/>
    </location>
    <ligand>
        <name>Ca(2+)</name>
        <dbReference type="ChEBI" id="CHEBI:29108"/>
    </ligand>
</feature>
<comment type="caution">
    <text evidence="9">The sequence shown here is derived from an EMBL/GenBank/DDBJ whole genome shotgun (WGS) entry which is preliminary data.</text>
</comment>
<keyword evidence="2 6" id="KW-0479">Metal-binding</keyword>
<evidence type="ECO:0000256" key="5">
    <source>
        <dbReference type="ARBA" id="ARBA00025738"/>
    </source>
</evidence>
<proteinExistence type="inferred from homology"/>
<keyword evidence="8" id="KW-1133">Transmembrane helix</keyword>
<keyword evidence="4 6" id="KW-0106">Calcium</keyword>
<evidence type="ECO:0000256" key="1">
    <source>
        <dbReference type="ARBA" id="ARBA00001913"/>
    </source>
</evidence>
<keyword evidence="8" id="KW-0472">Membrane</keyword>
<feature type="binding site" evidence="6">
    <location>
        <position position="407"/>
    </location>
    <ligand>
        <name>Ca(2+)</name>
        <dbReference type="ChEBI" id="CHEBI:29108"/>
    </ligand>
</feature>
<dbReference type="GO" id="GO:0004382">
    <property type="term" value="F:GDP phosphatase activity"/>
    <property type="evidence" value="ECO:0007669"/>
    <property type="project" value="TreeGrafter"/>
</dbReference>
<dbReference type="GO" id="GO:0030166">
    <property type="term" value="P:proteoglycan biosynthetic process"/>
    <property type="evidence" value="ECO:0007669"/>
    <property type="project" value="TreeGrafter"/>
</dbReference>
<dbReference type="SUPFAM" id="SSF101887">
    <property type="entry name" value="Apyrase"/>
    <property type="match status" value="1"/>
</dbReference>
<evidence type="ECO:0000256" key="7">
    <source>
        <dbReference type="SAM" id="MobiDB-lite"/>
    </source>
</evidence>
<evidence type="ECO:0000256" key="3">
    <source>
        <dbReference type="ARBA" id="ARBA00022801"/>
    </source>
</evidence>
<evidence type="ECO:0000256" key="8">
    <source>
        <dbReference type="SAM" id="Phobius"/>
    </source>
</evidence>